<proteinExistence type="inferred from homology"/>
<dbReference type="PANTHER" id="PTHR35174:SF3">
    <property type="entry name" value="BLL7171 PROTEIN"/>
    <property type="match status" value="1"/>
</dbReference>
<dbReference type="SUPFAM" id="SSF54909">
    <property type="entry name" value="Dimeric alpha+beta barrel"/>
    <property type="match status" value="1"/>
</dbReference>
<comment type="similarity">
    <text evidence="1">Belongs to the YciI family.</text>
</comment>
<evidence type="ECO:0000256" key="1">
    <source>
        <dbReference type="ARBA" id="ARBA00007689"/>
    </source>
</evidence>
<gene>
    <name evidence="3" type="ORF">GCM10010411_15810</name>
</gene>
<keyword evidence="4" id="KW-1185">Reference proteome</keyword>
<dbReference type="Gene3D" id="3.30.70.1060">
    <property type="entry name" value="Dimeric alpha+beta barrel"/>
    <property type="match status" value="1"/>
</dbReference>
<organism evidence="3 4">
    <name type="scientific">Actinomadura fulvescens</name>
    <dbReference type="NCBI Taxonomy" id="46160"/>
    <lineage>
        <taxon>Bacteria</taxon>
        <taxon>Bacillati</taxon>
        <taxon>Actinomycetota</taxon>
        <taxon>Actinomycetes</taxon>
        <taxon>Streptosporangiales</taxon>
        <taxon>Thermomonosporaceae</taxon>
        <taxon>Actinomadura</taxon>
    </lineage>
</organism>
<feature type="domain" description="YCII-related" evidence="2">
    <location>
        <begin position="1"/>
        <end position="118"/>
    </location>
</feature>
<dbReference type="RefSeq" id="WP_344539178.1">
    <property type="nucleotide sequence ID" value="NZ_BAAATD010000002.1"/>
</dbReference>
<evidence type="ECO:0000313" key="4">
    <source>
        <dbReference type="Proteomes" id="UP001501509"/>
    </source>
</evidence>
<evidence type="ECO:0000259" key="2">
    <source>
        <dbReference type="Pfam" id="PF03795"/>
    </source>
</evidence>
<sequence>MKFLIMIYHNPQSRKLWAEMSPEDQNLGLDAYEALDAALAESGELIVSERLAAPETGRRVGVRDGKTISTDGPFAEVKEQLAGFYLVDCEDLERATEIAGQIPEAFLGMTEVRPVMDLRGPEL</sequence>
<dbReference type="InterPro" id="IPR011008">
    <property type="entry name" value="Dimeric_a/b-barrel"/>
</dbReference>
<reference evidence="4" key="1">
    <citation type="journal article" date="2019" name="Int. J. Syst. Evol. Microbiol.">
        <title>The Global Catalogue of Microorganisms (GCM) 10K type strain sequencing project: providing services to taxonomists for standard genome sequencing and annotation.</title>
        <authorList>
            <consortium name="The Broad Institute Genomics Platform"/>
            <consortium name="The Broad Institute Genome Sequencing Center for Infectious Disease"/>
            <person name="Wu L."/>
            <person name="Ma J."/>
        </authorList>
    </citation>
    <scope>NUCLEOTIDE SEQUENCE [LARGE SCALE GENOMIC DNA]</scope>
    <source>
        <strain evidence="4">JCM 6833</strain>
    </source>
</reference>
<accession>A0ABP6BS54</accession>
<protein>
    <submittedName>
        <fullName evidence="3">YciI family protein</fullName>
    </submittedName>
</protein>
<dbReference type="InterPro" id="IPR005545">
    <property type="entry name" value="YCII"/>
</dbReference>
<evidence type="ECO:0000313" key="3">
    <source>
        <dbReference type="EMBL" id="GAA2583928.1"/>
    </source>
</evidence>
<dbReference type="Proteomes" id="UP001501509">
    <property type="component" value="Unassembled WGS sequence"/>
</dbReference>
<dbReference type="EMBL" id="BAAATD010000002">
    <property type="protein sequence ID" value="GAA2583928.1"/>
    <property type="molecule type" value="Genomic_DNA"/>
</dbReference>
<dbReference type="Pfam" id="PF03795">
    <property type="entry name" value="YCII"/>
    <property type="match status" value="1"/>
</dbReference>
<name>A0ABP6BS54_9ACTN</name>
<comment type="caution">
    <text evidence="3">The sequence shown here is derived from an EMBL/GenBank/DDBJ whole genome shotgun (WGS) entry which is preliminary data.</text>
</comment>
<dbReference type="PANTHER" id="PTHR35174">
    <property type="entry name" value="BLL7171 PROTEIN-RELATED"/>
    <property type="match status" value="1"/>
</dbReference>